<evidence type="ECO:0000256" key="1">
    <source>
        <dbReference type="SAM" id="MobiDB-lite"/>
    </source>
</evidence>
<keyword evidence="4" id="KW-1185">Reference proteome</keyword>
<feature type="region of interest" description="Disordered" evidence="1">
    <location>
        <begin position="16"/>
        <end position="36"/>
    </location>
</feature>
<sequence length="77" mass="9156">MERNLIVERAQEGKALAKQREDFREGRPRKHSKSQVQHALELLKTHMTHIYNEVEEMTGITKRALIRRKNELEAKTF</sequence>
<organism evidence="3 4">
    <name type="scientific">Thermaerobacillus caldiproteolyticus</name>
    <dbReference type="NCBI Taxonomy" id="247480"/>
    <lineage>
        <taxon>Bacteria</taxon>
        <taxon>Bacillati</taxon>
        <taxon>Bacillota</taxon>
        <taxon>Bacilli</taxon>
        <taxon>Bacillales</taxon>
        <taxon>Anoxybacillaceae</taxon>
        <taxon>Thermaerobacillus</taxon>
    </lineage>
</organism>
<dbReference type="Pfam" id="PF18010">
    <property type="entry name" value="HTH_49"/>
    <property type="match status" value="1"/>
</dbReference>
<dbReference type="InterPro" id="IPR040652">
    <property type="entry name" value="Cry35Ab1_HTH"/>
</dbReference>
<dbReference type="GO" id="GO:0003677">
    <property type="term" value="F:DNA binding"/>
    <property type="evidence" value="ECO:0007669"/>
    <property type="project" value="InterPro"/>
</dbReference>
<dbReference type="AlphaFoldDB" id="A0A7W0C134"/>
<name>A0A7W0C134_9BACL</name>
<evidence type="ECO:0000259" key="2">
    <source>
        <dbReference type="PROSITE" id="PS51736"/>
    </source>
</evidence>
<comment type="caution">
    <text evidence="3">The sequence shown here is derived from an EMBL/GenBank/DDBJ whole genome shotgun (WGS) entry which is preliminary data.</text>
</comment>
<proteinExistence type="predicted"/>
<evidence type="ECO:0000313" key="3">
    <source>
        <dbReference type="EMBL" id="MBA2876896.1"/>
    </source>
</evidence>
<dbReference type="PROSITE" id="PS51736">
    <property type="entry name" value="RECOMBINASES_3"/>
    <property type="match status" value="1"/>
</dbReference>
<dbReference type="Proteomes" id="UP000523087">
    <property type="component" value="Unassembled WGS sequence"/>
</dbReference>
<protein>
    <submittedName>
        <fullName evidence="3">DNA invertase Pin-like site-specific DNA recombinase</fullName>
    </submittedName>
</protein>
<accession>A0A7W0C134</accession>
<evidence type="ECO:0000313" key="4">
    <source>
        <dbReference type="Proteomes" id="UP000523087"/>
    </source>
</evidence>
<gene>
    <name evidence="3" type="ORF">HNR31_003736</name>
</gene>
<feature type="domain" description="Resolvase/invertase-type recombinase catalytic" evidence="2">
    <location>
        <begin position="1"/>
        <end position="21"/>
    </location>
</feature>
<dbReference type="EMBL" id="JACDUT010000021">
    <property type="protein sequence ID" value="MBA2876896.1"/>
    <property type="molecule type" value="Genomic_DNA"/>
</dbReference>
<reference evidence="3 4" key="1">
    <citation type="submission" date="2020-07" db="EMBL/GenBank/DDBJ databases">
        <title>Genomic Encyclopedia of Type Strains, Phase IV (KMG-IV): sequencing the most valuable type-strain genomes for metagenomic binning, comparative biology and taxonomic classification.</title>
        <authorList>
            <person name="Goeker M."/>
        </authorList>
    </citation>
    <scope>NUCLEOTIDE SEQUENCE [LARGE SCALE GENOMIC DNA]</scope>
    <source>
        <strain evidence="3 4">DSM 15730</strain>
    </source>
</reference>
<dbReference type="GO" id="GO:0000150">
    <property type="term" value="F:DNA strand exchange activity"/>
    <property type="evidence" value="ECO:0007669"/>
    <property type="project" value="InterPro"/>
</dbReference>
<dbReference type="InterPro" id="IPR006119">
    <property type="entry name" value="Resolv_N"/>
</dbReference>
<dbReference type="Gene3D" id="1.10.10.60">
    <property type="entry name" value="Homeodomain-like"/>
    <property type="match status" value="1"/>
</dbReference>